<name>A0A367KGH2_RHIST</name>
<accession>A0A367KGH2</accession>
<feature type="non-terminal residue" evidence="1">
    <location>
        <position position="570"/>
    </location>
</feature>
<proteinExistence type="predicted"/>
<dbReference type="STRING" id="4846.A0A367KGH2"/>
<evidence type="ECO:0000313" key="2">
    <source>
        <dbReference type="Proteomes" id="UP000253551"/>
    </source>
</evidence>
<evidence type="ECO:0000313" key="1">
    <source>
        <dbReference type="EMBL" id="RCI01269.1"/>
    </source>
</evidence>
<comment type="caution">
    <text evidence="1">The sequence shown here is derived from an EMBL/GenBank/DDBJ whole genome shotgun (WGS) entry which is preliminary data.</text>
</comment>
<organism evidence="1 2">
    <name type="scientific">Rhizopus stolonifer</name>
    <name type="common">Rhizopus nigricans</name>
    <dbReference type="NCBI Taxonomy" id="4846"/>
    <lineage>
        <taxon>Eukaryota</taxon>
        <taxon>Fungi</taxon>
        <taxon>Fungi incertae sedis</taxon>
        <taxon>Mucoromycota</taxon>
        <taxon>Mucoromycotina</taxon>
        <taxon>Mucoromycetes</taxon>
        <taxon>Mucorales</taxon>
        <taxon>Mucorineae</taxon>
        <taxon>Rhizopodaceae</taxon>
        <taxon>Rhizopus</taxon>
    </lineage>
</organism>
<dbReference type="OrthoDB" id="2119658at2759"/>
<dbReference type="InterPro" id="IPR011993">
    <property type="entry name" value="PH-like_dom_sf"/>
</dbReference>
<gene>
    <name evidence="1" type="ORF">CU098_005203</name>
</gene>
<sequence length="570" mass="65316">MYTRSASAHDYQKANHWGPFRRHTSQKITPLVRFYEKSAGAETPIYEPKEPLEEISTPELLESPQSSSMFTLEDILESPTKKSQTCPDLTFCEIEGRPLPPLPTDPKPRASQRMTRALSKGQMHLKRTTTWIGVPVQKLFASPPVHNFGAMMSKKYHSAAENMLRFQSNLQTHMALSNSEEFNLHQQEKDTVDDVNNFIYQTDHDHCTFIRNQVCESNNREQGSLNQKLFVAPKRIMHCRVMQIINVGSDRDCEYALFVYHNGVEQSIQRGSMHKIDSNLSADRPQEESIRLEVQEPFSLTFAVAARYTNTRLRDGLAKIGVLPTSSKSTTATDLPPTGYSVLSFENKQDIKHHGISRFKLTKTEERKGFLKWFNIELVVDIKIVEEVPPIIQKFPWAHKLTESHSIEYDEQDCEIISNPTQVKLSQQYCQAGDFLTIYTRGMAHPAWKRYWVSLEGTRLVLYDFTHKTSKEPLDTLSLMPLQRVNKPSIDDCENVGIARKIGITLQFDRLKAVLSEDVHFDDGEILEGKAFIYCDGEESAVHWRRALTAYAANYEMSDENEASVDLRFL</sequence>
<dbReference type="EMBL" id="PJQM01001755">
    <property type="protein sequence ID" value="RCI01269.1"/>
    <property type="molecule type" value="Genomic_DNA"/>
</dbReference>
<dbReference type="SUPFAM" id="SSF50729">
    <property type="entry name" value="PH domain-like"/>
    <property type="match status" value="1"/>
</dbReference>
<dbReference type="Gene3D" id="2.30.29.30">
    <property type="entry name" value="Pleckstrin-homology domain (PH domain)/Phosphotyrosine-binding domain (PTB)"/>
    <property type="match status" value="1"/>
</dbReference>
<evidence type="ECO:0008006" key="3">
    <source>
        <dbReference type="Google" id="ProtNLM"/>
    </source>
</evidence>
<keyword evidence="2" id="KW-1185">Reference proteome</keyword>
<reference evidence="1 2" key="1">
    <citation type="journal article" date="2018" name="G3 (Bethesda)">
        <title>Phylogenetic and Phylogenomic Definition of Rhizopus Species.</title>
        <authorList>
            <person name="Gryganskyi A.P."/>
            <person name="Golan J."/>
            <person name="Dolatabadi S."/>
            <person name="Mondo S."/>
            <person name="Robb S."/>
            <person name="Idnurm A."/>
            <person name="Muszewska A."/>
            <person name="Steczkiewicz K."/>
            <person name="Masonjones S."/>
            <person name="Liao H.L."/>
            <person name="Gajdeczka M.T."/>
            <person name="Anike F."/>
            <person name="Vuek A."/>
            <person name="Anishchenko I.M."/>
            <person name="Voigt K."/>
            <person name="de Hoog G.S."/>
            <person name="Smith M.E."/>
            <person name="Heitman J."/>
            <person name="Vilgalys R."/>
            <person name="Stajich J.E."/>
        </authorList>
    </citation>
    <scope>NUCLEOTIDE SEQUENCE [LARGE SCALE GENOMIC DNA]</scope>
    <source>
        <strain evidence="1 2">LSU 92-RS-03</strain>
    </source>
</reference>
<dbReference type="AlphaFoldDB" id="A0A367KGH2"/>
<dbReference type="Proteomes" id="UP000253551">
    <property type="component" value="Unassembled WGS sequence"/>
</dbReference>
<protein>
    <recommendedName>
        <fullName evidence="3">PH domain-containing protein</fullName>
    </recommendedName>
</protein>